<dbReference type="PANTHER" id="PTHR46133">
    <property type="entry name" value="BHLH TRANSCRIPTION FACTOR"/>
    <property type="match status" value="1"/>
</dbReference>
<evidence type="ECO:0000259" key="4">
    <source>
        <dbReference type="PROSITE" id="PS50888"/>
    </source>
</evidence>
<keyword evidence="2" id="KW-0804">Transcription</keyword>
<dbReference type="InterPro" id="IPR044818">
    <property type="entry name" value="ILR3-like"/>
</dbReference>
<organism evidence="5 6">
    <name type="scientific">Zizania palustris</name>
    <name type="common">Northern wild rice</name>
    <dbReference type="NCBI Taxonomy" id="103762"/>
    <lineage>
        <taxon>Eukaryota</taxon>
        <taxon>Viridiplantae</taxon>
        <taxon>Streptophyta</taxon>
        <taxon>Embryophyta</taxon>
        <taxon>Tracheophyta</taxon>
        <taxon>Spermatophyta</taxon>
        <taxon>Magnoliopsida</taxon>
        <taxon>Liliopsida</taxon>
        <taxon>Poales</taxon>
        <taxon>Poaceae</taxon>
        <taxon>BOP clade</taxon>
        <taxon>Oryzoideae</taxon>
        <taxon>Oryzeae</taxon>
        <taxon>Zizaniinae</taxon>
        <taxon>Zizania</taxon>
    </lineage>
</organism>
<evidence type="ECO:0000256" key="2">
    <source>
        <dbReference type="ARBA" id="ARBA00023163"/>
    </source>
</evidence>
<dbReference type="PANTHER" id="PTHR46133:SF8">
    <property type="entry name" value="TRANSCRIPTION FACTOR ILR3-LIKE"/>
    <property type="match status" value="1"/>
</dbReference>
<dbReference type="Pfam" id="PF00010">
    <property type="entry name" value="HLH"/>
    <property type="match status" value="1"/>
</dbReference>
<dbReference type="AlphaFoldDB" id="A0A8J5SWX6"/>
<evidence type="ECO:0000256" key="3">
    <source>
        <dbReference type="SAM" id="MobiDB-lite"/>
    </source>
</evidence>
<keyword evidence="1" id="KW-0805">Transcription regulation</keyword>
<dbReference type="Proteomes" id="UP000729402">
    <property type="component" value="Unassembled WGS sequence"/>
</dbReference>
<evidence type="ECO:0000313" key="6">
    <source>
        <dbReference type="Proteomes" id="UP000729402"/>
    </source>
</evidence>
<feature type="region of interest" description="Disordered" evidence="3">
    <location>
        <begin position="44"/>
        <end position="80"/>
    </location>
</feature>
<protein>
    <recommendedName>
        <fullName evidence="4">BHLH domain-containing protein</fullName>
    </recommendedName>
</protein>
<reference evidence="5" key="2">
    <citation type="submission" date="2021-02" db="EMBL/GenBank/DDBJ databases">
        <authorList>
            <person name="Kimball J.A."/>
            <person name="Haas M.W."/>
            <person name="Macchietto M."/>
            <person name="Kono T."/>
            <person name="Duquette J."/>
            <person name="Shao M."/>
        </authorList>
    </citation>
    <scope>NUCLEOTIDE SEQUENCE</scope>
    <source>
        <tissue evidence="5">Fresh leaf tissue</tissue>
    </source>
</reference>
<dbReference type="GO" id="GO:0003700">
    <property type="term" value="F:DNA-binding transcription factor activity"/>
    <property type="evidence" value="ECO:0007669"/>
    <property type="project" value="InterPro"/>
</dbReference>
<proteinExistence type="predicted"/>
<evidence type="ECO:0000313" key="5">
    <source>
        <dbReference type="EMBL" id="KAG8068425.1"/>
    </source>
</evidence>
<feature type="region of interest" description="Disordered" evidence="3">
    <location>
        <begin position="92"/>
        <end position="126"/>
    </location>
</feature>
<name>A0A8J5SWX6_ZIZPA</name>
<gene>
    <name evidence="5" type="ORF">GUJ93_ZPchr0005g14404</name>
</gene>
<reference evidence="5" key="1">
    <citation type="journal article" date="2021" name="bioRxiv">
        <title>Whole Genome Assembly and Annotation of Northern Wild Rice, Zizania palustris L., Supports a Whole Genome Duplication in the Zizania Genus.</title>
        <authorList>
            <person name="Haas M."/>
            <person name="Kono T."/>
            <person name="Macchietto M."/>
            <person name="Millas R."/>
            <person name="McGilp L."/>
            <person name="Shao M."/>
            <person name="Duquette J."/>
            <person name="Hirsch C.N."/>
            <person name="Kimball J."/>
        </authorList>
    </citation>
    <scope>NUCLEOTIDE SEQUENCE</scope>
    <source>
        <tissue evidence="5">Fresh leaf tissue</tissue>
    </source>
</reference>
<dbReference type="OrthoDB" id="515493at2759"/>
<dbReference type="EMBL" id="JAAALK010000284">
    <property type="protein sequence ID" value="KAG8068425.1"/>
    <property type="molecule type" value="Genomic_DNA"/>
</dbReference>
<sequence length="202" mass="22084">MSCGGAGQSGWLIDYGLVDEEIQGSDFIYMVDDPAVSSVILGFDVPRKDDGAGGQDNAASKKRSRPESSAPPGTKACREKLRRDKLNERFNELSAVLEPGKPPKADKDSIKNLKAEKSELRDEKTRLKAERERLEHMLKGVGSTATAAAAPSPYAPHPAAAVVAAPSFHPAAFVQDQQVRPMPLIDRFKLTYNNWDLQTHTR</sequence>
<dbReference type="GO" id="GO:0006879">
    <property type="term" value="P:intracellular iron ion homeostasis"/>
    <property type="evidence" value="ECO:0007669"/>
    <property type="project" value="InterPro"/>
</dbReference>
<comment type="caution">
    <text evidence="5">The sequence shown here is derived from an EMBL/GenBank/DDBJ whole genome shotgun (WGS) entry which is preliminary data.</text>
</comment>
<evidence type="ECO:0000256" key="1">
    <source>
        <dbReference type="ARBA" id="ARBA00023015"/>
    </source>
</evidence>
<accession>A0A8J5SWX6</accession>
<dbReference type="InterPro" id="IPR011598">
    <property type="entry name" value="bHLH_dom"/>
</dbReference>
<dbReference type="GO" id="GO:0046983">
    <property type="term" value="F:protein dimerization activity"/>
    <property type="evidence" value="ECO:0007669"/>
    <property type="project" value="InterPro"/>
</dbReference>
<feature type="compositionally biased region" description="Basic and acidic residues" evidence="3">
    <location>
        <begin position="101"/>
        <end position="126"/>
    </location>
</feature>
<keyword evidence="6" id="KW-1185">Reference proteome</keyword>
<dbReference type="PROSITE" id="PS50888">
    <property type="entry name" value="BHLH"/>
    <property type="match status" value="1"/>
</dbReference>
<feature type="domain" description="BHLH" evidence="4">
    <location>
        <begin position="70"/>
        <end position="121"/>
    </location>
</feature>